<dbReference type="PANTHER" id="PTHR47936:SF1">
    <property type="entry name" value="PENTATRICOPEPTIDE REPEAT-CONTAINING PROTEIN GUN1, CHLOROPLASTIC"/>
    <property type="match status" value="1"/>
</dbReference>
<dbReference type="EMBL" id="CAMXCT030001112">
    <property type="protein sequence ID" value="CAL4774097.1"/>
    <property type="molecule type" value="Genomic_DNA"/>
</dbReference>
<evidence type="ECO:0000256" key="1">
    <source>
        <dbReference type="ARBA" id="ARBA00022737"/>
    </source>
</evidence>
<evidence type="ECO:0000313" key="3">
    <source>
        <dbReference type="EMBL" id="CAL1140160.1"/>
    </source>
</evidence>
<dbReference type="OrthoDB" id="185373at2759"/>
<evidence type="ECO:0000313" key="2">
    <source>
        <dbReference type="EMBL" id="CAI3986785.1"/>
    </source>
</evidence>
<dbReference type="Gene3D" id="1.25.40.10">
    <property type="entry name" value="Tetratricopeptide repeat domain"/>
    <property type="match status" value="2"/>
</dbReference>
<gene>
    <name evidence="2" type="ORF">C1SCF055_LOCUS14105</name>
</gene>
<dbReference type="EMBL" id="CAMXCT010001112">
    <property type="protein sequence ID" value="CAI3986785.1"/>
    <property type="molecule type" value="Genomic_DNA"/>
</dbReference>
<dbReference type="EMBL" id="CAMXCT020001112">
    <property type="protein sequence ID" value="CAL1140160.1"/>
    <property type="molecule type" value="Genomic_DNA"/>
</dbReference>
<dbReference type="AlphaFoldDB" id="A0A9P1C8J7"/>
<accession>A0A9P1C8J7</accession>
<sequence length="692" mass="76595">MSRLGQSQRVRWRTELLLRLKDKNASKDVVRGTVAQLRDEALLGNARDYTAAITALGRLTHWNEAISLYSEYAARRADNFQASLAVQLIGEENRGSEAMPFLEEWRAEPKLAMNALKQLSSWPMAVVQMIEMIKAVRVQVDHFHCGVAINACQTRWRTAMYVLSLMHSWTVRLASSSFNACAVAIRKSRHWNSALCSAWLTDDARSCGVQSDVVGFNIGLSSKTWSKGIALLGTMRMQQVRLDEFGSSSLMAQASWRVALQFRESVRAAQVQQSLVTQNAALHACSESWLRAMQLLQIALKHQHRLSCTSFGSVLKTCAAGAWPVASRLIHVMTQSAMQPNQICLTSASTFKDPAVWQSALQMIECLDEPEWVTSQALCGCWQVALELAKSESMLVGVSASLSRVSLWSLSLQLPFFRFEPSVIHCNTAIAAHQAAHQWQLSMHVLSGCTRSNVRPDETSFNGPLGTDGQCWQRGMVLLQQMGQLQLEADRVSWNTLLSTSKNTWTAAVKLLGHMPISSLQADLFSVSSCLQNLRWEMAFGLTPLVTLDLLSCNLLLGTVNAVNANRDAWPTWPLSLRVLRDMALWQVQADGVSYLSSIQACSTSGLWEVASSLLCEMELRRLSSHIARSAVIGACAEAGQWQFALLLLRTMETSKVADPVSYSECIDACAKAERQRSAHRAEESGARNGIQ</sequence>
<keyword evidence="5" id="KW-1185">Reference proteome</keyword>
<reference evidence="3" key="2">
    <citation type="submission" date="2024-04" db="EMBL/GenBank/DDBJ databases">
        <authorList>
            <person name="Chen Y."/>
            <person name="Shah S."/>
            <person name="Dougan E. K."/>
            <person name="Thang M."/>
            <person name="Chan C."/>
        </authorList>
    </citation>
    <scope>NUCLEOTIDE SEQUENCE [LARGE SCALE GENOMIC DNA]</scope>
</reference>
<reference evidence="2" key="1">
    <citation type="submission" date="2022-10" db="EMBL/GenBank/DDBJ databases">
        <authorList>
            <person name="Chen Y."/>
            <person name="Dougan E. K."/>
            <person name="Chan C."/>
            <person name="Rhodes N."/>
            <person name="Thang M."/>
        </authorList>
    </citation>
    <scope>NUCLEOTIDE SEQUENCE</scope>
</reference>
<keyword evidence="1" id="KW-0677">Repeat</keyword>
<name>A0A9P1C8J7_9DINO</name>
<organism evidence="2">
    <name type="scientific">Cladocopium goreaui</name>
    <dbReference type="NCBI Taxonomy" id="2562237"/>
    <lineage>
        <taxon>Eukaryota</taxon>
        <taxon>Sar</taxon>
        <taxon>Alveolata</taxon>
        <taxon>Dinophyceae</taxon>
        <taxon>Suessiales</taxon>
        <taxon>Symbiodiniaceae</taxon>
        <taxon>Cladocopium</taxon>
    </lineage>
</organism>
<dbReference type="Proteomes" id="UP001152797">
    <property type="component" value="Unassembled WGS sequence"/>
</dbReference>
<evidence type="ECO:0000313" key="4">
    <source>
        <dbReference type="EMBL" id="CAL4774097.1"/>
    </source>
</evidence>
<proteinExistence type="predicted"/>
<dbReference type="InterPro" id="IPR002885">
    <property type="entry name" value="PPR_rpt"/>
</dbReference>
<dbReference type="PANTHER" id="PTHR47936">
    <property type="entry name" value="PPR_LONG DOMAIN-CONTAINING PROTEIN"/>
    <property type="match status" value="1"/>
</dbReference>
<evidence type="ECO:0000313" key="5">
    <source>
        <dbReference type="Proteomes" id="UP001152797"/>
    </source>
</evidence>
<comment type="caution">
    <text evidence="2">The sequence shown here is derived from an EMBL/GenBank/DDBJ whole genome shotgun (WGS) entry which is preliminary data.</text>
</comment>
<dbReference type="Pfam" id="PF01535">
    <property type="entry name" value="PPR"/>
    <property type="match status" value="2"/>
</dbReference>
<dbReference type="InterPro" id="IPR011990">
    <property type="entry name" value="TPR-like_helical_dom_sf"/>
</dbReference>
<protein>
    <submittedName>
        <fullName evidence="4">Pentatricopeptide repeat-containing protein GUN1, chloroplastic (Pentatricopeptide repeat-containing protein At2g31400) (Protein GENOMES UNCOUPLED 1)</fullName>
    </submittedName>
</protein>